<dbReference type="InterPro" id="IPR005135">
    <property type="entry name" value="Endo/exonuclease/phosphatase"/>
</dbReference>
<dbReference type="Pfam" id="PF03372">
    <property type="entry name" value="Exo_endo_phos"/>
    <property type="match status" value="1"/>
</dbReference>
<keyword evidence="4" id="KW-1185">Reference proteome</keyword>
<comment type="caution">
    <text evidence="3">The sequence shown here is derived from an EMBL/GenBank/DDBJ whole genome shotgun (WGS) entry which is preliminary data.</text>
</comment>
<dbReference type="Proteomes" id="UP000824890">
    <property type="component" value="Unassembled WGS sequence"/>
</dbReference>
<proteinExistence type="predicted"/>
<reference evidence="3 4" key="1">
    <citation type="submission" date="2021-05" db="EMBL/GenBank/DDBJ databases">
        <title>Genome Assembly of Synthetic Allotetraploid Brassica napus Reveals Homoeologous Exchanges between Subgenomes.</title>
        <authorList>
            <person name="Davis J.T."/>
        </authorList>
    </citation>
    <scope>NUCLEOTIDE SEQUENCE [LARGE SCALE GENOMIC DNA]</scope>
    <source>
        <strain evidence="4">cv. Da-Ae</strain>
        <tissue evidence="3">Seedling</tissue>
    </source>
</reference>
<dbReference type="Gene3D" id="3.60.10.10">
    <property type="entry name" value="Endonuclease/exonuclease/phosphatase"/>
    <property type="match status" value="1"/>
</dbReference>
<feature type="domain" description="Endonuclease/exonuclease/phosphatase" evidence="2">
    <location>
        <begin position="343"/>
        <end position="567"/>
    </location>
</feature>
<protein>
    <recommendedName>
        <fullName evidence="2">Endonuclease/exonuclease/phosphatase domain-containing protein</fullName>
    </recommendedName>
</protein>
<organism evidence="3 4">
    <name type="scientific">Brassica napus</name>
    <name type="common">Rape</name>
    <dbReference type="NCBI Taxonomy" id="3708"/>
    <lineage>
        <taxon>Eukaryota</taxon>
        <taxon>Viridiplantae</taxon>
        <taxon>Streptophyta</taxon>
        <taxon>Embryophyta</taxon>
        <taxon>Tracheophyta</taxon>
        <taxon>Spermatophyta</taxon>
        <taxon>Magnoliopsida</taxon>
        <taxon>eudicotyledons</taxon>
        <taxon>Gunneridae</taxon>
        <taxon>Pentapetalae</taxon>
        <taxon>rosids</taxon>
        <taxon>malvids</taxon>
        <taxon>Brassicales</taxon>
        <taxon>Brassicaceae</taxon>
        <taxon>Brassiceae</taxon>
        <taxon>Brassica</taxon>
    </lineage>
</organism>
<dbReference type="InterPro" id="IPR036691">
    <property type="entry name" value="Endo/exonu/phosph_ase_sf"/>
</dbReference>
<dbReference type="EMBL" id="JAGKQM010000012">
    <property type="protein sequence ID" value="KAH0897563.1"/>
    <property type="molecule type" value="Genomic_DNA"/>
</dbReference>
<feature type="compositionally biased region" description="Basic and acidic residues" evidence="1">
    <location>
        <begin position="284"/>
        <end position="307"/>
    </location>
</feature>
<sequence length="758" mass="84595">MTEAGVEEAVKSVSVGNGFSIGGDGAGAISKSGEASLGLETSVIVDLQISGGRAISLSPDVGPMGVAVGGNLAPIEAEGKGNKVEVVLEKEGTSNKTSYSEAVREVLAESINPEFVVTDGVAEVSIPEELMEDVEPLWRCFVVGYFMNDAPHIGSIHSTVNRIWSSPGKVSKIDVQFIGKRTLVAEAGKTKDSDVGIGREAVSELLNELEQLPVNALLAENAGENGRELSLFLNNLSSGGSNRSSPPREKVLLDKVASPNSFQALQGIREEGEIDEDDGIEDELNLKTQDKRYEKGTEGDGKGEGKKAGQSTGQRGKRRGKALIANTRGLVNAVEQMTSIFAWNMRGFNQPRKHNAVKYWIKEAKLRLGCLVETRVQEENFQQIFSATFQGCQYLHNYSHHRLGRIWVCWSEDVEVVHVLVSAQMITCWVKFKDTGDIFLASFIYGSNCMMERRDLWREMDTVARLAAAGTNPWILQGDFNVTKSAMEHSRFLDTTGENLAIREFQDIIRSCDLVDIPHTGSEFTWINSQYGNPISKKLDRTMGNSSWISRFEQSHTLFEAGGVSDHSRMVTIVHDNPVENQKPFKFFTHVVSHPQFLEVVDQVWNSTAPLFHSRTALKKLQDKLKMLKSELRRLNRESFGDLPARVKVALEVLSDKQNNAMRNPCTTTFEEASDAWEHWHHLSGIEEQFFYQKSRVKWLDLGDRNTNFYHKTCQTRTSRNTIRRLITSDGRVLTELADIKKEAVDYYEGFLQEPGHL</sequence>
<dbReference type="PANTHER" id="PTHR33710">
    <property type="entry name" value="BNAC02G09200D PROTEIN"/>
    <property type="match status" value="1"/>
</dbReference>
<dbReference type="PANTHER" id="PTHR33710:SF79">
    <property type="entry name" value="OS06G0205337 PROTEIN"/>
    <property type="match status" value="1"/>
</dbReference>
<name>A0ABQ8AZD8_BRANA</name>
<gene>
    <name evidence="3" type="ORF">HID58_047131</name>
</gene>
<evidence type="ECO:0000256" key="1">
    <source>
        <dbReference type="SAM" id="MobiDB-lite"/>
    </source>
</evidence>
<accession>A0ABQ8AZD8</accession>
<feature type="compositionally biased region" description="Acidic residues" evidence="1">
    <location>
        <begin position="272"/>
        <end position="283"/>
    </location>
</feature>
<evidence type="ECO:0000259" key="2">
    <source>
        <dbReference type="Pfam" id="PF03372"/>
    </source>
</evidence>
<evidence type="ECO:0000313" key="4">
    <source>
        <dbReference type="Proteomes" id="UP000824890"/>
    </source>
</evidence>
<feature type="region of interest" description="Disordered" evidence="1">
    <location>
        <begin position="269"/>
        <end position="319"/>
    </location>
</feature>
<feature type="non-terminal residue" evidence="3">
    <location>
        <position position="758"/>
    </location>
</feature>
<evidence type="ECO:0000313" key="3">
    <source>
        <dbReference type="EMBL" id="KAH0897563.1"/>
    </source>
</evidence>
<dbReference type="SUPFAM" id="SSF56219">
    <property type="entry name" value="DNase I-like"/>
    <property type="match status" value="1"/>
</dbReference>